<feature type="compositionally biased region" description="Acidic residues" evidence="4">
    <location>
        <begin position="31"/>
        <end position="63"/>
    </location>
</feature>
<evidence type="ECO:0000313" key="6">
    <source>
        <dbReference type="EMBL" id="EDM75546.1"/>
    </source>
</evidence>
<evidence type="ECO:0000256" key="3">
    <source>
        <dbReference type="ARBA" id="ARBA00023098"/>
    </source>
</evidence>
<dbReference type="EMBL" id="ABCS01000088">
    <property type="protein sequence ID" value="EDM75546.1"/>
    <property type="molecule type" value="Genomic_DNA"/>
</dbReference>
<dbReference type="Gene3D" id="3.40.50.1820">
    <property type="entry name" value="alpha/beta hydrolase"/>
    <property type="match status" value="1"/>
</dbReference>
<proteinExistence type="predicted"/>
<feature type="chain" id="PRO_5002695494" evidence="5">
    <location>
        <begin position="29"/>
        <end position="430"/>
    </location>
</feature>
<dbReference type="InterPro" id="IPR029058">
    <property type="entry name" value="AB_hydrolase_fold"/>
</dbReference>
<dbReference type="SUPFAM" id="SSF53474">
    <property type="entry name" value="alpha/beta-Hydrolases"/>
    <property type="match status" value="1"/>
</dbReference>
<dbReference type="GO" id="GO:0016042">
    <property type="term" value="P:lipid catabolic process"/>
    <property type="evidence" value="ECO:0007669"/>
    <property type="project" value="UniProtKB-KW"/>
</dbReference>
<evidence type="ECO:0000256" key="5">
    <source>
        <dbReference type="SAM" id="SignalP"/>
    </source>
</evidence>
<keyword evidence="5" id="KW-0732">Signal</keyword>
<dbReference type="RefSeq" id="WP_006975309.1">
    <property type="nucleotide sequence ID" value="NZ_ABCS01000088.1"/>
</dbReference>
<evidence type="ECO:0000256" key="1">
    <source>
        <dbReference type="ARBA" id="ARBA00022801"/>
    </source>
</evidence>
<keyword evidence="2" id="KW-0442">Lipid degradation</keyword>
<feature type="signal peptide" evidence="5">
    <location>
        <begin position="1"/>
        <end position="28"/>
    </location>
</feature>
<dbReference type="GO" id="GO:0003847">
    <property type="term" value="F:1-alkyl-2-acetylglycerophosphocholine esterase activity"/>
    <property type="evidence" value="ECO:0007669"/>
    <property type="project" value="TreeGrafter"/>
</dbReference>
<dbReference type="STRING" id="391625.PPSIR1_13595"/>
<dbReference type="PANTHER" id="PTHR10272">
    <property type="entry name" value="PLATELET-ACTIVATING FACTOR ACETYLHYDROLASE"/>
    <property type="match status" value="1"/>
</dbReference>
<dbReference type="OrthoDB" id="192696at2"/>
<name>A6GF19_9BACT</name>
<keyword evidence="1" id="KW-0378">Hydrolase</keyword>
<evidence type="ECO:0000313" key="7">
    <source>
        <dbReference type="Proteomes" id="UP000005801"/>
    </source>
</evidence>
<protein>
    <submittedName>
        <fullName evidence="6">Putative secreted lipase</fullName>
    </submittedName>
</protein>
<sequence length="430" mass="45004">MTFPSPRRLLVPLSLSALIAGFGPLACSDDGGGDDEVGEDTDIGGGEAEDGTEDAEETSETETETGGPDRDELIAELEALGPHEVGYRELEFTYTGADGSERIIPTRVWYPAEAGSGADPATYAVAGIVEIPTEVALDAPPVAAGSFPTVVYSHGSGGEALLAYPFAERFASHGWIVYSANHVGNTALDALGGTSQSFIEMMVHRPSDVSAMLDEADGGFGGDPIGAAADLDNVFVFGHSFGGYTTFALGGVAVDYDNLLSACSPSDCAFLEEPGVADAVAGLADARVDAISPQAPALYSSFDTPTYGTLEVPTLLQSGKLDLTTPDGTEAQPAWDALANPDDVWVDMPFGAHYSFITICHDLDPELVALFQPNNEADGCGDEFTPTEEAVPVLGTYLMAYARAHVLGDTDFTLIFDGEPLHPEFDVSMH</sequence>
<dbReference type="PANTHER" id="PTHR10272:SF0">
    <property type="entry name" value="PLATELET-ACTIVATING FACTOR ACETYLHYDROLASE"/>
    <property type="match status" value="1"/>
</dbReference>
<keyword evidence="7" id="KW-1185">Reference proteome</keyword>
<feature type="region of interest" description="Disordered" evidence="4">
    <location>
        <begin position="24"/>
        <end position="71"/>
    </location>
</feature>
<dbReference type="eggNOG" id="COG4188">
    <property type="taxonomic scope" value="Bacteria"/>
</dbReference>
<reference evidence="6 7" key="1">
    <citation type="submission" date="2007-06" db="EMBL/GenBank/DDBJ databases">
        <authorList>
            <person name="Shimkets L."/>
            <person name="Ferriera S."/>
            <person name="Johnson J."/>
            <person name="Kravitz S."/>
            <person name="Beeson K."/>
            <person name="Sutton G."/>
            <person name="Rogers Y.-H."/>
            <person name="Friedman R."/>
            <person name="Frazier M."/>
            <person name="Venter J.C."/>
        </authorList>
    </citation>
    <scope>NUCLEOTIDE SEQUENCE [LARGE SCALE GENOMIC DNA]</scope>
    <source>
        <strain evidence="6 7">SIR-1</strain>
    </source>
</reference>
<evidence type="ECO:0000256" key="4">
    <source>
        <dbReference type="SAM" id="MobiDB-lite"/>
    </source>
</evidence>
<accession>A6GF19</accession>
<keyword evidence="3" id="KW-0443">Lipid metabolism</keyword>
<dbReference type="AlphaFoldDB" id="A6GF19"/>
<comment type="caution">
    <text evidence="6">The sequence shown here is derived from an EMBL/GenBank/DDBJ whole genome shotgun (WGS) entry which is preliminary data.</text>
</comment>
<organism evidence="6 7">
    <name type="scientific">Plesiocystis pacifica SIR-1</name>
    <dbReference type="NCBI Taxonomy" id="391625"/>
    <lineage>
        <taxon>Bacteria</taxon>
        <taxon>Pseudomonadati</taxon>
        <taxon>Myxococcota</taxon>
        <taxon>Polyangia</taxon>
        <taxon>Nannocystales</taxon>
        <taxon>Nannocystaceae</taxon>
        <taxon>Plesiocystis</taxon>
    </lineage>
</organism>
<gene>
    <name evidence="6" type="ORF">PPSIR1_13595</name>
</gene>
<evidence type="ECO:0000256" key="2">
    <source>
        <dbReference type="ARBA" id="ARBA00022963"/>
    </source>
</evidence>
<dbReference type="Proteomes" id="UP000005801">
    <property type="component" value="Unassembled WGS sequence"/>
</dbReference>